<keyword evidence="3" id="KW-1185">Reference proteome</keyword>
<gene>
    <name evidence="2" type="ORF">Acr_18g0007710</name>
</gene>
<comment type="caution">
    <text evidence="2">The sequence shown here is derived from an EMBL/GenBank/DDBJ whole genome shotgun (WGS) entry which is preliminary data.</text>
</comment>
<name>A0A7J0G745_9ERIC</name>
<proteinExistence type="predicted"/>
<organism evidence="2 3">
    <name type="scientific">Actinidia rufa</name>
    <dbReference type="NCBI Taxonomy" id="165716"/>
    <lineage>
        <taxon>Eukaryota</taxon>
        <taxon>Viridiplantae</taxon>
        <taxon>Streptophyta</taxon>
        <taxon>Embryophyta</taxon>
        <taxon>Tracheophyta</taxon>
        <taxon>Spermatophyta</taxon>
        <taxon>Magnoliopsida</taxon>
        <taxon>eudicotyledons</taxon>
        <taxon>Gunneridae</taxon>
        <taxon>Pentapetalae</taxon>
        <taxon>asterids</taxon>
        <taxon>Ericales</taxon>
        <taxon>Actinidiaceae</taxon>
        <taxon>Actinidia</taxon>
    </lineage>
</organism>
<feature type="region of interest" description="Disordered" evidence="1">
    <location>
        <begin position="208"/>
        <end position="252"/>
    </location>
</feature>
<sequence>MELNSAQLLVYNNEALERFMAKHDIPIDFQIEHPGPNEVTHLVEGNEDHILVSVNFVRTVLEVDTLMRQMKLPFSAEDLLHVYTIVRPMNELGTPFFIGKITYASGTPVIHRRDFNNKFKCRFEDYKKAIQVVSNRKVSRKVADVLKYEPIYWHMIPHKAEEPNMINLPPLHIEERVPWGDASNLKREAKDSNVSLEETNMVKFKTLGQKKKTMPAADPPTIEAPSSGKKETVKVPSKRSKTKARGTSSPVLHSSDADAELWKLEFAAIKLGRQVIVVDSTKDRDTSLSLTWVVMLPKDVTNSAEESSDAASLEPPESCNHLKPYEGLVFNRGINQVRDNYYRKVAELCPWDLHRGVARLLNSARHPRGQPRIVQGCFCREIAAQLAKETAQPIGKIAAQLVEEAASSQKRDRVNGFRILPLGTFCCHGGLKAVEGSGRCPLEIVGLVGFPFKATNSPVADKKSVTVLPMSDIAEFSLVKKCCREA</sequence>
<evidence type="ECO:0000313" key="3">
    <source>
        <dbReference type="Proteomes" id="UP000585474"/>
    </source>
</evidence>
<dbReference type="Proteomes" id="UP000585474">
    <property type="component" value="Unassembled WGS sequence"/>
</dbReference>
<dbReference type="OrthoDB" id="5980302at2759"/>
<evidence type="ECO:0000256" key="1">
    <source>
        <dbReference type="SAM" id="MobiDB-lite"/>
    </source>
</evidence>
<protein>
    <submittedName>
        <fullName evidence="2">Uncharacterized protein</fullName>
    </submittedName>
</protein>
<accession>A0A7J0G745</accession>
<dbReference type="AlphaFoldDB" id="A0A7J0G745"/>
<reference evidence="2 3" key="1">
    <citation type="submission" date="2019-07" db="EMBL/GenBank/DDBJ databases">
        <title>De Novo Assembly of kiwifruit Actinidia rufa.</title>
        <authorList>
            <person name="Sugita-Konishi S."/>
            <person name="Sato K."/>
            <person name="Mori E."/>
            <person name="Abe Y."/>
            <person name="Kisaki G."/>
            <person name="Hamano K."/>
            <person name="Suezawa K."/>
            <person name="Otani M."/>
            <person name="Fukuda T."/>
            <person name="Manabe T."/>
            <person name="Gomi K."/>
            <person name="Tabuchi M."/>
            <person name="Akimitsu K."/>
            <person name="Kataoka I."/>
        </authorList>
    </citation>
    <scope>NUCLEOTIDE SEQUENCE [LARGE SCALE GENOMIC DNA]</scope>
    <source>
        <strain evidence="3">cv. Fuchu</strain>
    </source>
</reference>
<dbReference type="EMBL" id="BJWL01000018">
    <property type="protein sequence ID" value="GFZ06601.1"/>
    <property type="molecule type" value="Genomic_DNA"/>
</dbReference>
<evidence type="ECO:0000313" key="2">
    <source>
        <dbReference type="EMBL" id="GFZ06601.1"/>
    </source>
</evidence>